<evidence type="ECO:0000313" key="9">
    <source>
        <dbReference type="EMBL" id="KUG24997.1"/>
    </source>
</evidence>
<evidence type="ECO:0000256" key="1">
    <source>
        <dbReference type="ARBA" id="ARBA00004196"/>
    </source>
</evidence>
<feature type="domain" description="4Fe-4S ferredoxin-type" evidence="8">
    <location>
        <begin position="44"/>
        <end position="74"/>
    </location>
</feature>
<dbReference type="InterPro" id="IPR014603">
    <property type="entry name" value="Formate_DH_Fe-S_su"/>
</dbReference>
<evidence type="ECO:0000256" key="6">
    <source>
        <dbReference type="ARBA" id="ARBA00023014"/>
    </source>
</evidence>
<name>A0A0W8FVQ9_9ZZZZ</name>
<feature type="domain" description="4Fe-4S ferredoxin-type" evidence="8">
    <location>
        <begin position="139"/>
        <end position="168"/>
    </location>
</feature>
<dbReference type="InterPro" id="IPR017900">
    <property type="entry name" value="4Fe4S_Fe_S_CS"/>
</dbReference>
<dbReference type="SUPFAM" id="SSF54862">
    <property type="entry name" value="4Fe-4S ferredoxins"/>
    <property type="match status" value="1"/>
</dbReference>
<dbReference type="PROSITE" id="PS51379">
    <property type="entry name" value="4FE4S_FER_2"/>
    <property type="match status" value="2"/>
</dbReference>
<dbReference type="PANTHER" id="PTHR43545">
    <property type="entry name" value="FORMATE DEHYDROGENASE, NITRATE-INDUCIBLE, IRON-SULFUR SUBUNIT"/>
    <property type="match status" value="1"/>
</dbReference>
<dbReference type="PANTHER" id="PTHR43545:SF4">
    <property type="entry name" value="IRON-SULFUR PROTEIN"/>
    <property type="match status" value="1"/>
</dbReference>
<dbReference type="GO" id="GO:0045333">
    <property type="term" value="P:cellular respiration"/>
    <property type="evidence" value="ECO:0007669"/>
    <property type="project" value="InterPro"/>
</dbReference>
<dbReference type="GO" id="GO:0051539">
    <property type="term" value="F:4 iron, 4 sulfur cluster binding"/>
    <property type="evidence" value="ECO:0007669"/>
    <property type="project" value="UniProtKB-KW"/>
</dbReference>
<evidence type="ECO:0000256" key="7">
    <source>
        <dbReference type="SAM" id="Phobius"/>
    </source>
</evidence>
<comment type="subcellular location">
    <subcellularLocation>
        <location evidence="1">Cell envelope</location>
    </subcellularLocation>
</comment>
<keyword evidence="7" id="KW-0472">Membrane</keyword>
<dbReference type="Pfam" id="PF13247">
    <property type="entry name" value="Fer4_11"/>
    <property type="match status" value="1"/>
</dbReference>
<keyword evidence="7" id="KW-1133">Transmembrane helix</keyword>
<dbReference type="GO" id="GO:0015944">
    <property type="term" value="P:formate oxidation"/>
    <property type="evidence" value="ECO:0007669"/>
    <property type="project" value="InterPro"/>
</dbReference>
<dbReference type="GO" id="GO:0030313">
    <property type="term" value="C:cell envelope"/>
    <property type="evidence" value="ECO:0007669"/>
    <property type="project" value="UniProtKB-SubCell"/>
</dbReference>
<evidence type="ECO:0000256" key="5">
    <source>
        <dbReference type="ARBA" id="ARBA00023004"/>
    </source>
</evidence>
<keyword evidence="6" id="KW-0411">Iron-sulfur</keyword>
<keyword evidence="3" id="KW-0479">Metal-binding</keyword>
<dbReference type="PROSITE" id="PS00198">
    <property type="entry name" value="4FE4S_FER_1"/>
    <property type="match status" value="1"/>
</dbReference>
<comment type="caution">
    <text evidence="9">The sequence shown here is derived from an EMBL/GenBank/DDBJ whole genome shotgun (WGS) entry which is preliminary data.</text>
</comment>
<dbReference type="InterPro" id="IPR006311">
    <property type="entry name" value="TAT_signal"/>
</dbReference>
<organism evidence="9">
    <name type="scientific">hydrocarbon metagenome</name>
    <dbReference type="NCBI Taxonomy" id="938273"/>
    <lineage>
        <taxon>unclassified sequences</taxon>
        <taxon>metagenomes</taxon>
        <taxon>ecological metagenomes</taxon>
    </lineage>
</organism>
<dbReference type="CDD" id="cd10561">
    <property type="entry name" value="HybA_like"/>
    <property type="match status" value="1"/>
</dbReference>
<dbReference type="InterPro" id="IPR019546">
    <property type="entry name" value="TAT_signal_bac_arc"/>
</dbReference>
<evidence type="ECO:0000256" key="4">
    <source>
        <dbReference type="ARBA" id="ARBA00022737"/>
    </source>
</evidence>
<dbReference type="EMBL" id="LNQE01000785">
    <property type="protein sequence ID" value="KUG24997.1"/>
    <property type="molecule type" value="Genomic_DNA"/>
</dbReference>
<feature type="transmembrane region" description="Helical" evidence="7">
    <location>
        <begin position="272"/>
        <end position="292"/>
    </location>
</feature>
<reference evidence="9" key="1">
    <citation type="journal article" date="2015" name="Proc. Natl. Acad. Sci. U.S.A.">
        <title>Networks of energetic and metabolic interactions define dynamics in microbial communities.</title>
        <authorList>
            <person name="Embree M."/>
            <person name="Liu J.K."/>
            <person name="Al-Bassam M.M."/>
            <person name="Zengler K."/>
        </authorList>
    </citation>
    <scope>NUCLEOTIDE SEQUENCE</scope>
</reference>
<dbReference type="PROSITE" id="PS51318">
    <property type="entry name" value="TAT"/>
    <property type="match status" value="1"/>
</dbReference>
<keyword evidence="4" id="KW-0677">Repeat</keyword>
<dbReference type="GO" id="GO:0046872">
    <property type="term" value="F:metal ion binding"/>
    <property type="evidence" value="ECO:0007669"/>
    <property type="project" value="UniProtKB-KW"/>
</dbReference>
<evidence type="ECO:0000256" key="2">
    <source>
        <dbReference type="ARBA" id="ARBA00022485"/>
    </source>
</evidence>
<gene>
    <name evidence="9" type="ORF">ASZ90_005183</name>
</gene>
<dbReference type="AlphaFoldDB" id="A0A0W8FVQ9"/>
<keyword evidence="2" id="KW-0004">4Fe-4S</keyword>
<protein>
    <submittedName>
        <fullName evidence="9">4fe-4s ferredoxin, iron-sulfur binding domain protein</fullName>
    </submittedName>
</protein>
<keyword evidence="5" id="KW-0408">Iron</keyword>
<dbReference type="Gene3D" id="3.30.70.20">
    <property type="match status" value="2"/>
</dbReference>
<evidence type="ECO:0000256" key="3">
    <source>
        <dbReference type="ARBA" id="ARBA00022723"/>
    </source>
</evidence>
<evidence type="ECO:0000259" key="8">
    <source>
        <dbReference type="PROSITE" id="PS51379"/>
    </source>
</evidence>
<dbReference type="InterPro" id="IPR051555">
    <property type="entry name" value="FDH_Electron_Transfer_Unit"/>
</dbReference>
<dbReference type="InterPro" id="IPR017896">
    <property type="entry name" value="4Fe4S_Fe-S-bd"/>
</dbReference>
<dbReference type="NCBIfam" id="TIGR01409">
    <property type="entry name" value="TAT_signal_seq"/>
    <property type="match status" value="1"/>
</dbReference>
<sequence length="304" mass="33935">MGKQTRRDFLKVTAAIGGTAAGITALTPKQAKAASPEILSEDRMGVLVDTTVCIGCRRCEWACKNTHGYDAGDIESYSNEEVFDKMRRPQNEGYTVVNRYDNPEHPITPYHVKVQCMHCDRPACVSACIVGAFTKTENGAVIWDTDKCIGCRYCMVACPFQIPTFEYDKAIEPDIRKCDFCYERTSEGLLPGCVDICPVEALTYGRRRDLIAIAEKRMKLYPDRYVEKIFGHTEVGGTSWMYLAGKDFSELDFPKLSDAPAPGVSESIQHGIFAYFVPPLALYALLGGIMWVTKNKEKKSGEEE</sequence>
<keyword evidence="7" id="KW-0812">Transmembrane</keyword>
<accession>A0A0W8FVQ9</accession>
<dbReference type="PIRSF" id="PIRSF036298">
    <property type="entry name" value="FDH_4Fe4S"/>
    <property type="match status" value="1"/>
</dbReference>
<proteinExistence type="predicted"/>